<keyword evidence="4" id="KW-0297">G-protein coupled receptor</keyword>
<feature type="transmembrane region" description="Helical" evidence="8">
    <location>
        <begin position="148"/>
        <end position="172"/>
    </location>
</feature>
<feature type="transmembrane region" description="Helical" evidence="8">
    <location>
        <begin position="115"/>
        <end position="136"/>
    </location>
</feature>
<protein>
    <submittedName>
        <fullName evidence="11">G-protein coupled receptors family 1 profile domain-containing protein</fullName>
    </submittedName>
</protein>
<comment type="subcellular location">
    <subcellularLocation>
        <location evidence="1">Membrane</location>
        <topology evidence="1">Multi-pass membrane protein</topology>
    </subcellularLocation>
</comment>
<dbReference type="AlphaFoldDB" id="A0A915IE26"/>
<dbReference type="Proteomes" id="UP000887565">
    <property type="component" value="Unplaced"/>
</dbReference>
<keyword evidence="10" id="KW-1185">Reference proteome</keyword>
<dbReference type="WBParaSite" id="nRc.2.0.1.t12430-RA">
    <property type="protein sequence ID" value="nRc.2.0.1.t12430-RA"/>
    <property type="gene ID" value="nRc.2.0.1.g12430"/>
</dbReference>
<keyword evidence="3 8" id="KW-1133">Transmembrane helix</keyword>
<proteinExistence type="predicted"/>
<dbReference type="SUPFAM" id="SSF81321">
    <property type="entry name" value="Family A G protein-coupled receptor-like"/>
    <property type="match status" value="1"/>
</dbReference>
<dbReference type="PROSITE" id="PS50262">
    <property type="entry name" value="G_PROTEIN_RECEP_F1_2"/>
    <property type="match status" value="1"/>
</dbReference>
<keyword evidence="7" id="KW-0807">Transducer</keyword>
<keyword evidence="5 8" id="KW-0472">Membrane</keyword>
<evidence type="ECO:0000313" key="10">
    <source>
        <dbReference type="Proteomes" id="UP000887565"/>
    </source>
</evidence>
<name>A0A915IE26_ROMCU</name>
<evidence type="ECO:0000313" key="11">
    <source>
        <dbReference type="WBParaSite" id="nRc.2.0.1.t12430-RA"/>
    </source>
</evidence>
<evidence type="ECO:0000256" key="2">
    <source>
        <dbReference type="ARBA" id="ARBA00022692"/>
    </source>
</evidence>
<evidence type="ECO:0000256" key="7">
    <source>
        <dbReference type="ARBA" id="ARBA00023224"/>
    </source>
</evidence>
<evidence type="ECO:0000256" key="3">
    <source>
        <dbReference type="ARBA" id="ARBA00022989"/>
    </source>
</evidence>
<evidence type="ECO:0000256" key="4">
    <source>
        <dbReference type="ARBA" id="ARBA00023040"/>
    </source>
</evidence>
<reference evidence="11" key="1">
    <citation type="submission" date="2022-11" db="UniProtKB">
        <authorList>
            <consortium name="WormBaseParasite"/>
        </authorList>
    </citation>
    <scope>IDENTIFICATION</scope>
</reference>
<feature type="transmembrane region" description="Helical" evidence="8">
    <location>
        <begin position="82"/>
        <end position="103"/>
    </location>
</feature>
<dbReference type="Pfam" id="PF00001">
    <property type="entry name" value="7tm_1"/>
    <property type="match status" value="1"/>
</dbReference>
<accession>A0A915IE26</accession>
<dbReference type="InterPro" id="IPR000276">
    <property type="entry name" value="GPCR_Rhodpsn"/>
</dbReference>
<evidence type="ECO:0000256" key="8">
    <source>
        <dbReference type="SAM" id="Phobius"/>
    </source>
</evidence>
<dbReference type="PROSITE" id="PS00237">
    <property type="entry name" value="G_PROTEIN_RECEP_F1_1"/>
    <property type="match status" value="1"/>
</dbReference>
<organism evidence="10 11">
    <name type="scientific">Romanomermis culicivorax</name>
    <name type="common">Nematode worm</name>
    <dbReference type="NCBI Taxonomy" id="13658"/>
    <lineage>
        <taxon>Eukaryota</taxon>
        <taxon>Metazoa</taxon>
        <taxon>Ecdysozoa</taxon>
        <taxon>Nematoda</taxon>
        <taxon>Enoplea</taxon>
        <taxon>Dorylaimia</taxon>
        <taxon>Mermithida</taxon>
        <taxon>Mermithoidea</taxon>
        <taxon>Mermithidae</taxon>
        <taxon>Romanomermis</taxon>
    </lineage>
</organism>
<evidence type="ECO:0000256" key="6">
    <source>
        <dbReference type="ARBA" id="ARBA00023170"/>
    </source>
</evidence>
<dbReference type="GO" id="GO:0005886">
    <property type="term" value="C:plasma membrane"/>
    <property type="evidence" value="ECO:0007669"/>
    <property type="project" value="TreeGrafter"/>
</dbReference>
<dbReference type="Gene3D" id="1.20.1070.10">
    <property type="entry name" value="Rhodopsin 7-helix transmembrane proteins"/>
    <property type="match status" value="1"/>
</dbReference>
<evidence type="ECO:0000256" key="1">
    <source>
        <dbReference type="ARBA" id="ARBA00004141"/>
    </source>
</evidence>
<dbReference type="PANTHER" id="PTHR24243:SF230">
    <property type="entry name" value="G-PROTEIN COUPLED RECEPTORS FAMILY 1 PROFILE DOMAIN-CONTAINING PROTEIN"/>
    <property type="match status" value="1"/>
</dbReference>
<dbReference type="GO" id="GO:0004930">
    <property type="term" value="F:G protein-coupled receptor activity"/>
    <property type="evidence" value="ECO:0007669"/>
    <property type="project" value="UniProtKB-KW"/>
</dbReference>
<dbReference type="InterPro" id="IPR017452">
    <property type="entry name" value="GPCR_Rhodpsn_7TM"/>
</dbReference>
<keyword evidence="6" id="KW-0675">Receptor</keyword>
<dbReference type="PANTHER" id="PTHR24243">
    <property type="entry name" value="G-PROTEIN COUPLED RECEPTOR"/>
    <property type="match status" value="1"/>
</dbReference>
<evidence type="ECO:0000259" key="9">
    <source>
        <dbReference type="PROSITE" id="PS50262"/>
    </source>
</evidence>
<feature type="domain" description="G-protein coupled receptors family 1 profile" evidence="9">
    <location>
        <begin position="94"/>
        <end position="178"/>
    </location>
</feature>
<keyword evidence="2 8" id="KW-0812">Transmembrane</keyword>
<evidence type="ECO:0000256" key="5">
    <source>
        <dbReference type="ARBA" id="ARBA00023136"/>
    </source>
</evidence>
<sequence>MTSKVIGQMLREVNVGKKGDNGHVVLNQLIRRQQPKDPRSSLSFNMEDGFSAFSGITTCEFQTLKMSCSRKWAVIILTFSRYYMPVMITLGIVGNLFCVLIFCKTRLYRLPVTRFLIALSLVDSGVLLISLCNIVADPLAVNGLCHFLLYFNNVLCFLSVWLVVSFTLERYIAIKYPLWKMKWDTAKLKKIRKISRFSRKMRIWNNFEGCDTSLHNLLRSK</sequence>